<dbReference type="AlphaFoldDB" id="A0AAD9Z9L2"/>
<comment type="caution">
    <text evidence="2">The sequence shown here is derived from an EMBL/GenBank/DDBJ whole genome shotgun (WGS) entry which is preliminary data.</text>
</comment>
<proteinExistence type="predicted"/>
<feature type="transmembrane region" description="Helical" evidence="1">
    <location>
        <begin position="130"/>
        <end position="147"/>
    </location>
</feature>
<keyword evidence="1" id="KW-1133">Transmembrane helix</keyword>
<name>A0AAD9Z9L2_9LECA</name>
<keyword evidence="1" id="KW-0472">Membrane</keyword>
<reference evidence="2" key="1">
    <citation type="submission" date="2022-11" db="EMBL/GenBank/DDBJ databases">
        <title>Chromosomal genome sequence assembly and mating type (MAT) locus characterization of the leprose asexual lichenized fungus Lepraria neglecta (Nyl.) Erichsen.</title>
        <authorList>
            <person name="Allen J.L."/>
            <person name="Pfeffer B."/>
        </authorList>
    </citation>
    <scope>NUCLEOTIDE SEQUENCE</scope>
    <source>
        <strain evidence="2">Allen 5258</strain>
    </source>
</reference>
<evidence type="ECO:0000313" key="2">
    <source>
        <dbReference type="EMBL" id="KAK3174115.1"/>
    </source>
</evidence>
<protein>
    <submittedName>
        <fullName evidence="2">Uncharacterized protein</fullName>
    </submittedName>
</protein>
<keyword evidence="1" id="KW-0812">Transmembrane</keyword>
<organism evidence="2 3">
    <name type="scientific">Lepraria neglecta</name>
    <dbReference type="NCBI Taxonomy" id="209136"/>
    <lineage>
        <taxon>Eukaryota</taxon>
        <taxon>Fungi</taxon>
        <taxon>Dikarya</taxon>
        <taxon>Ascomycota</taxon>
        <taxon>Pezizomycotina</taxon>
        <taxon>Lecanoromycetes</taxon>
        <taxon>OSLEUM clade</taxon>
        <taxon>Lecanoromycetidae</taxon>
        <taxon>Lecanorales</taxon>
        <taxon>Lecanorineae</taxon>
        <taxon>Stereocaulaceae</taxon>
        <taxon>Lepraria</taxon>
    </lineage>
</organism>
<gene>
    <name evidence="2" type="ORF">OEA41_001359</name>
</gene>
<dbReference type="EMBL" id="JASNWA010000006">
    <property type="protein sequence ID" value="KAK3174115.1"/>
    <property type="molecule type" value="Genomic_DNA"/>
</dbReference>
<evidence type="ECO:0000256" key="1">
    <source>
        <dbReference type="SAM" id="Phobius"/>
    </source>
</evidence>
<keyword evidence="3" id="KW-1185">Reference proteome</keyword>
<evidence type="ECO:0000313" key="3">
    <source>
        <dbReference type="Proteomes" id="UP001276659"/>
    </source>
</evidence>
<sequence>MKSSADSKISAEYGQTPKYACYLLLAVTALLRNHQWLAAGAAASVMTYSRVAAIHLIVLFATNDRLNEPSSKARCEPVVLPGTDTTFLACAGIYDPDLGVIFDVINNSLLGALPIAAWSTTFRSSNRKPILIMWMLLLAISHIFYNVTRTDVNRHFQIYPTNQVEKLPLN</sequence>
<accession>A0AAD9Z9L2</accession>
<dbReference type="Proteomes" id="UP001276659">
    <property type="component" value="Unassembled WGS sequence"/>
</dbReference>